<dbReference type="EMBL" id="OY731406">
    <property type="protein sequence ID" value="CAJ1975138.1"/>
    <property type="molecule type" value="Genomic_DNA"/>
</dbReference>
<dbReference type="Gramene" id="rna-AYBTSS11_LOCUS27235">
    <property type="protein sequence ID" value="CAJ1975138.1"/>
    <property type="gene ID" value="gene-AYBTSS11_LOCUS27235"/>
</dbReference>
<protein>
    <submittedName>
        <fullName evidence="1">Uncharacterized protein</fullName>
    </submittedName>
</protein>
<dbReference type="AlphaFoldDB" id="A0AA86T618"/>
<dbReference type="Proteomes" id="UP001189624">
    <property type="component" value="Chromosome 9"/>
</dbReference>
<evidence type="ECO:0000313" key="1">
    <source>
        <dbReference type="EMBL" id="CAJ1975138.1"/>
    </source>
</evidence>
<proteinExistence type="predicted"/>
<gene>
    <name evidence="1" type="ORF">AYBTSS11_LOCUS27235</name>
</gene>
<reference evidence="1" key="1">
    <citation type="submission" date="2023-10" db="EMBL/GenBank/DDBJ databases">
        <authorList>
            <person name="Domelevo Entfellner J.-B."/>
        </authorList>
    </citation>
    <scope>NUCLEOTIDE SEQUENCE</scope>
</reference>
<organism evidence="1 2">
    <name type="scientific">Sphenostylis stenocarpa</name>
    <dbReference type="NCBI Taxonomy" id="92480"/>
    <lineage>
        <taxon>Eukaryota</taxon>
        <taxon>Viridiplantae</taxon>
        <taxon>Streptophyta</taxon>
        <taxon>Embryophyta</taxon>
        <taxon>Tracheophyta</taxon>
        <taxon>Spermatophyta</taxon>
        <taxon>Magnoliopsida</taxon>
        <taxon>eudicotyledons</taxon>
        <taxon>Gunneridae</taxon>
        <taxon>Pentapetalae</taxon>
        <taxon>rosids</taxon>
        <taxon>fabids</taxon>
        <taxon>Fabales</taxon>
        <taxon>Fabaceae</taxon>
        <taxon>Papilionoideae</taxon>
        <taxon>50 kb inversion clade</taxon>
        <taxon>NPAAA clade</taxon>
        <taxon>indigoferoid/millettioid clade</taxon>
        <taxon>Phaseoleae</taxon>
        <taxon>Sphenostylis</taxon>
    </lineage>
</organism>
<evidence type="ECO:0000313" key="2">
    <source>
        <dbReference type="Proteomes" id="UP001189624"/>
    </source>
</evidence>
<accession>A0AA86T618</accession>
<sequence length="71" mass="8036">MAIKLFIRSLQWAVERVRVLVKVGAACFGEKPPDLEIGTEEGIAFISSPRKPKTTHWHPDKFSNIHGMEYA</sequence>
<keyword evidence="2" id="KW-1185">Reference proteome</keyword>
<name>A0AA86T618_9FABA</name>